<accession>A0A2P5CHJ7</accession>
<evidence type="ECO:0000313" key="1">
    <source>
        <dbReference type="EMBL" id="PON60488.1"/>
    </source>
</evidence>
<keyword evidence="2" id="KW-1185">Reference proteome</keyword>
<organism evidence="1 2">
    <name type="scientific">Parasponia andersonii</name>
    <name type="common">Sponia andersonii</name>
    <dbReference type="NCBI Taxonomy" id="3476"/>
    <lineage>
        <taxon>Eukaryota</taxon>
        <taxon>Viridiplantae</taxon>
        <taxon>Streptophyta</taxon>
        <taxon>Embryophyta</taxon>
        <taxon>Tracheophyta</taxon>
        <taxon>Spermatophyta</taxon>
        <taxon>Magnoliopsida</taxon>
        <taxon>eudicotyledons</taxon>
        <taxon>Gunneridae</taxon>
        <taxon>Pentapetalae</taxon>
        <taxon>rosids</taxon>
        <taxon>fabids</taxon>
        <taxon>Rosales</taxon>
        <taxon>Cannabaceae</taxon>
        <taxon>Parasponia</taxon>
    </lineage>
</organism>
<dbReference type="EMBL" id="JXTB01000130">
    <property type="protein sequence ID" value="PON60488.1"/>
    <property type="molecule type" value="Genomic_DNA"/>
</dbReference>
<comment type="caution">
    <text evidence="1">The sequence shown here is derived from an EMBL/GenBank/DDBJ whole genome shotgun (WGS) entry which is preliminary data.</text>
</comment>
<gene>
    <name evidence="1" type="ORF">PanWU01x14_152850</name>
</gene>
<protein>
    <submittedName>
        <fullName evidence="1">Uncharacterized protein</fullName>
    </submittedName>
</protein>
<evidence type="ECO:0000313" key="2">
    <source>
        <dbReference type="Proteomes" id="UP000237105"/>
    </source>
</evidence>
<feature type="non-terminal residue" evidence="1">
    <location>
        <position position="51"/>
    </location>
</feature>
<proteinExistence type="predicted"/>
<dbReference type="AlphaFoldDB" id="A0A2P5CHJ7"/>
<sequence>MSCLRYSKVLTAPAQDIYKNWKNELSKYFKLNGRDENSLDLSRARYSIPSD</sequence>
<dbReference type="Proteomes" id="UP000237105">
    <property type="component" value="Unassembled WGS sequence"/>
</dbReference>
<name>A0A2P5CHJ7_PARAD</name>
<reference evidence="2" key="1">
    <citation type="submission" date="2016-06" db="EMBL/GenBank/DDBJ databases">
        <title>Parallel loss of symbiosis genes in relatives of nitrogen-fixing non-legume Parasponia.</title>
        <authorList>
            <person name="Van Velzen R."/>
            <person name="Holmer R."/>
            <person name="Bu F."/>
            <person name="Rutten L."/>
            <person name="Van Zeijl A."/>
            <person name="Liu W."/>
            <person name="Santuari L."/>
            <person name="Cao Q."/>
            <person name="Sharma T."/>
            <person name="Shen D."/>
            <person name="Roswanjaya Y."/>
            <person name="Wardhani T."/>
            <person name="Kalhor M.S."/>
            <person name="Jansen J."/>
            <person name="Van den Hoogen J."/>
            <person name="Gungor B."/>
            <person name="Hartog M."/>
            <person name="Hontelez J."/>
            <person name="Verver J."/>
            <person name="Yang W.-C."/>
            <person name="Schijlen E."/>
            <person name="Repin R."/>
            <person name="Schilthuizen M."/>
            <person name="Schranz E."/>
            <person name="Heidstra R."/>
            <person name="Miyata K."/>
            <person name="Fedorova E."/>
            <person name="Kohlen W."/>
            <person name="Bisseling T."/>
            <person name="Smit S."/>
            <person name="Geurts R."/>
        </authorList>
    </citation>
    <scope>NUCLEOTIDE SEQUENCE [LARGE SCALE GENOMIC DNA]</scope>
    <source>
        <strain evidence="2">cv. WU1-14</strain>
    </source>
</reference>